<reference evidence="3 4" key="1">
    <citation type="submission" date="2024-02" db="EMBL/GenBank/DDBJ databases">
        <authorList>
            <person name="Chen Y."/>
            <person name="Shah S."/>
            <person name="Dougan E. K."/>
            <person name="Thang M."/>
            <person name="Chan C."/>
        </authorList>
    </citation>
    <scope>NUCLEOTIDE SEQUENCE [LARGE SCALE GENOMIC DNA]</scope>
</reference>
<evidence type="ECO:0000313" key="4">
    <source>
        <dbReference type="Proteomes" id="UP001642464"/>
    </source>
</evidence>
<proteinExistence type="predicted"/>
<dbReference type="EMBL" id="CAXAMM010026320">
    <property type="protein sequence ID" value="CAK9058666.1"/>
    <property type="molecule type" value="Genomic_DNA"/>
</dbReference>
<feature type="region of interest" description="Disordered" evidence="1">
    <location>
        <begin position="1"/>
        <end position="27"/>
    </location>
</feature>
<evidence type="ECO:0000256" key="1">
    <source>
        <dbReference type="SAM" id="MobiDB-lite"/>
    </source>
</evidence>
<feature type="compositionally biased region" description="Basic and acidic residues" evidence="1">
    <location>
        <begin position="1"/>
        <end position="25"/>
    </location>
</feature>
<accession>A0ABP0N5G5</accession>
<feature type="non-terminal residue" evidence="3">
    <location>
        <position position="52"/>
    </location>
</feature>
<comment type="caution">
    <text evidence="3">The sequence shown here is derived from an EMBL/GenBank/DDBJ whole genome shotgun (WGS) entry which is preliminary data.</text>
</comment>
<evidence type="ECO:0000313" key="3">
    <source>
        <dbReference type="EMBL" id="CAK9058668.1"/>
    </source>
</evidence>
<dbReference type="Proteomes" id="UP001642464">
    <property type="component" value="Unassembled WGS sequence"/>
</dbReference>
<gene>
    <name evidence="2" type="ORF">SCF082_LOCUS31223</name>
    <name evidence="3" type="ORF">SCF082_LOCUS31224</name>
</gene>
<feature type="non-terminal residue" evidence="3">
    <location>
        <position position="1"/>
    </location>
</feature>
<sequence length="52" mass="6297">VREELRPLRPLEDDPDAKNQEERALRSVRPSDMANHLKYQFKVRDYLVLYLL</sequence>
<keyword evidence="4" id="KW-1185">Reference proteome</keyword>
<dbReference type="EMBL" id="CAXAMM010026321">
    <property type="protein sequence ID" value="CAK9058668.1"/>
    <property type="molecule type" value="Genomic_DNA"/>
</dbReference>
<organism evidence="3 4">
    <name type="scientific">Durusdinium trenchii</name>
    <dbReference type="NCBI Taxonomy" id="1381693"/>
    <lineage>
        <taxon>Eukaryota</taxon>
        <taxon>Sar</taxon>
        <taxon>Alveolata</taxon>
        <taxon>Dinophyceae</taxon>
        <taxon>Suessiales</taxon>
        <taxon>Symbiodiniaceae</taxon>
        <taxon>Durusdinium</taxon>
    </lineage>
</organism>
<evidence type="ECO:0000313" key="2">
    <source>
        <dbReference type="EMBL" id="CAK9058666.1"/>
    </source>
</evidence>
<name>A0ABP0N5G5_9DINO</name>
<protein>
    <submittedName>
        <fullName evidence="3">Uncharacterized protein</fullName>
    </submittedName>
</protein>